<dbReference type="Gene3D" id="4.10.60.10">
    <property type="entry name" value="Zinc finger, CCHC-type"/>
    <property type="match status" value="1"/>
</dbReference>
<dbReference type="EMBL" id="VYYT01000157">
    <property type="protein sequence ID" value="KAK2761957.1"/>
    <property type="molecule type" value="Genomic_DNA"/>
</dbReference>
<feature type="compositionally biased region" description="Gly residues" evidence="1">
    <location>
        <begin position="72"/>
        <end position="86"/>
    </location>
</feature>
<feature type="compositionally biased region" description="Basic and acidic residues" evidence="1">
    <location>
        <begin position="185"/>
        <end position="198"/>
    </location>
</feature>
<organism evidence="2 3">
    <name type="scientific">Colletotrichum kahawae</name>
    <name type="common">Coffee berry disease fungus</name>
    <dbReference type="NCBI Taxonomy" id="34407"/>
    <lineage>
        <taxon>Eukaryota</taxon>
        <taxon>Fungi</taxon>
        <taxon>Dikarya</taxon>
        <taxon>Ascomycota</taxon>
        <taxon>Pezizomycotina</taxon>
        <taxon>Sordariomycetes</taxon>
        <taxon>Hypocreomycetidae</taxon>
        <taxon>Glomerellales</taxon>
        <taxon>Glomerellaceae</taxon>
        <taxon>Colletotrichum</taxon>
        <taxon>Colletotrichum gloeosporioides species complex</taxon>
    </lineage>
</organism>
<dbReference type="GO" id="GO:0008270">
    <property type="term" value="F:zinc ion binding"/>
    <property type="evidence" value="ECO:0007669"/>
    <property type="project" value="InterPro"/>
</dbReference>
<feature type="compositionally biased region" description="Basic and acidic residues" evidence="1">
    <location>
        <begin position="101"/>
        <end position="110"/>
    </location>
</feature>
<reference evidence="2" key="1">
    <citation type="submission" date="2023-02" db="EMBL/GenBank/DDBJ databases">
        <title>Colletotrichum kahawae CIFC_Que2 genome sequencing and assembly.</title>
        <authorList>
            <person name="Baroncelli R."/>
        </authorList>
    </citation>
    <scope>NUCLEOTIDE SEQUENCE</scope>
    <source>
        <strain evidence="2">CIFC_Que2</strain>
    </source>
</reference>
<feature type="region of interest" description="Disordered" evidence="1">
    <location>
        <begin position="477"/>
        <end position="515"/>
    </location>
</feature>
<evidence type="ECO:0000256" key="1">
    <source>
        <dbReference type="SAM" id="MobiDB-lite"/>
    </source>
</evidence>
<dbReference type="Proteomes" id="UP001281614">
    <property type="component" value="Unassembled WGS sequence"/>
</dbReference>
<evidence type="ECO:0008006" key="4">
    <source>
        <dbReference type="Google" id="ProtNLM"/>
    </source>
</evidence>
<name>A0AAE0D920_COLKA</name>
<dbReference type="AlphaFoldDB" id="A0AAE0D920"/>
<keyword evidence="3" id="KW-1185">Reference proteome</keyword>
<proteinExistence type="predicted"/>
<comment type="caution">
    <text evidence="2">The sequence shown here is derived from an EMBL/GenBank/DDBJ whole genome shotgun (WGS) entry which is preliminary data.</text>
</comment>
<sequence length="515" mass="58528">MWSNVRKRRDRESEHFRVSKRRNFTSHGDASSESRRGVNNTFGGGYRGDYRSGYQGDRDSYGDGFPSQSGNHRGGNRGGNRGGFPSRGGHHSQHSHYGGYQDDRGGHRDGFPSMDGHSGHRGSFQDDRSFPSQRGDHHGSLRSRDVHHGQHNEYQGDRNSFPGQRAYHRRGHHGGYRGGYQGGFPRRDDHRGHHHDYQGDCGSFSSQRGGFRESSKGEGNTHQMEQALEAAKEKAFKSASNAARRAANAARALENHQHLQAIEEAAMKGPRAEPPFLAKVNYNKEEAEHMIAKGRNAIERKGSYIRCCNCGHYGHRNIDCMFPSIVGVILGCFICNCIGHATYECDTKVARELFSDPKALYELFVRDRGNKPPGKLNTSWVEWLPMVEGGLIIPEKYKEGPFPWTRRFTQRMREGRYEVNGKIVRIWENYDYKGENTQLPSDRATASFEVIMENHDKILESEFDKLSRVELEAAKRRKYYDSDDDPVDEESKDVNSNQNQSKYDDSDDEDPKDTA</sequence>
<gene>
    <name evidence="2" type="ORF">CKAH01_05187</name>
</gene>
<feature type="compositionally biased region" description="Acidic residues" evidence="1">
    <location>
        <begin position="482"/>
        <end position="491"/>
    </location>
</feature>
<protein>
    <recommendedName>
        <fullName evidence="4">CCHC-type domain-containing protein</fullName>
    </recommendedName>
</protein>
<feature type="compositionally biased region" description="Acidic residues" evidence="1">
    <location>
        <begin position="505"/>
        <end position="515"/>
    </location>
</feature>
<evidence type="ECO:0000313" key="2">
    <source>
        <dbReference type="EMBL" id="KAK2761957.1"/>
    </source>
</evidence>
<evidence type="ECO:0000313" key="3">
    <source>
        <dbReference type="Proteomes" id="UP001281614"/>
    </source>
</evidence>
<feature type="compositionally biased region" description="Basic and acidic residues" evidence="1">
    <location>
        <begin position="123"/>
        <end position="156"/>
    </location>
</feature>
<dbReference type="GO" id="GO:0003676">
    <property type="term" value="F:nucleic acid binding"/>
    <property type="evidence" value="ECO:0007669"/>
    <property type="project" value="InterPro"/>
</dbReference>
<dbReference type="SUPFAM" id="SSF57756">
    <property type="entry name" value="Retrovirus zinc finger-like domains"/>
    <property type="match status" value="1"/>
</dbReference>
<feature type="compositionally biased region" description="Basic residues" evidence="1">
    <location>
        <begin position="166"/>
        <end position="175"/>
    </location>
</feature>
<dbReference type="InterPro" id="IPR036875">
    <property type="entry name" value="Znf_CCHC_sf"/>
</dbReference>
<feature type="region of interest" description="Disordered" evidence="1">
    <location>
        <begin position="1"/>
        <end position="224"/>
    </location>
</feature>
<accession>A0AAE0D920</accession>